<evidence type="ECO:0000313" key="3">
    <source>
        <dbReference type="Proteomes" id="UP000295714"/>
    </source>
</evidence>
<sequence>MTKELSQKLGCLFYAIANADGKLSNEEYDRFISFTKKKWKHLGAEDYKYMKDAFNELKASNANPNDCYSDFVEYLKHNPSLFSEELKRLILKTANKIAYSFAGINKSELIMLAKLSLEFKKY</sequence>
<dbReference type="Gene3D" id="1.10.3680.10">
    <property type="entry name" value="TerB-like"/>
    <property type="match status" value="1"/>
</dbReference>
<reference evidence="2 3" key="1">
    <citation type="journal article" date="2015" name="Stand. Genomic Sci.">
        <title>Genomic Encyclopedia of Bacterial and Archaeal Type Strains, Phase III: the genomes of soil and plant-associated and newly described type strains.</title>
        <authorList>
            <person name="Whitman W.B."/>
            <person name="Woyke T."/>
            <person name="Klenk H.P."/>
            <person name="Zhou Y."/>
            <person name="Lilburn T.G."/>
            <person name="Beck B.J."/>
            <person name="De Vos P."/>
            <person name="Vandamme P."/>
            <person name="Eisen J.A."/>
            <person name="Garrity G."/>
            <person name="Hugenholtz P."/>
            <person name="Kyrpides N.C."/>
        </authorList>
    </citation>
    <scope>NUCLEOTIDE SEQUENCE [LARGE SCALE GENOMIC DNA]</scope>
    <source>
        <strain evidence="2 3">CECT 8445</strain>
    </source>
</reference>
<protein>
    <submittedName>
        <fullName evidence="2">Tellurite resistance protein TerB</fullName>
    </submittedName>
</protein>
<evidence type="ECO:0000313" key="2">
    <source>
        <dbReference type="EMBL" id="TCK64822.1"/>
    </source>
</evidence>
<organism evidence="2 3">
    <name type="scientific">Winogradskyella wandonensis</name>
    <dbReference type="NCBI Taxonomy" id="1442586"/>
    <lineage>
        <taxon>Bacteria</taxon>
        <taxon>Pseudomonadati</taxon>
        <taxon>Bacteroidota</taxon>
        <taxon>Flavobacteriia</taxon>
        <taxon>Flavobacteriales</taxon>
        <taxon>Flavobacteriaceae</taxon>
        <taxon>Winogradskyella</taxon>
    </lineage>
</organism>
<dbReference type="RefSeq" id="WP_132705849.1">
    <property type="nucleotide sequence ID" value="NZ_SMGI01000005.1"/>
</dbReference>
<dbReference type="SUPFAM" id="SSF158682">
    <property type="entry name" value="TerB-like"/>
    <property type="match status" value="1"/>
</dbReference>
<dbReference type="InterPro" id="IPR007791">
    <property type="entry name" value="DjlA_N"/>
</dbReference>
<proteinExistence type="predicted"/>
<feature type="domain" description="Co-chaperone DjlA N-terminal" evidence="1">
    <location>
        <begin position="11"/>
        <end position="114"/>
    </location>
</feature>
<dbReference type="OrthoDB" id="979732at2"/>
<name>A0A4R1KJ91_9FLAO</name>
<gene>
    <name evidence="2" type="ORF">DFQ05_2559</name>
</gene>
<dbReference type="EMBL" id="SMGI01000005">
    <property type="protein sequence ID" value="TCK64822.1"/>
    <property type="molecule type" value="Genomic_DNA"/>
</dbReference>
<dbReference type="Pfam" id="PF05099">
    <property type="entry name" value="TerB"/>
    <property type="match status" value="1"/>
</dbReference>
<dbReference type="InterPro" id="IPR029024">
    <property type="entry name" value="TerB-like"/>
</dbReference>
<comment type="caution">
    <text evidence="2">The sequence shown here is derived from an EMBL/GenBank/DDBJ whole genome shotgun (WGS) entry which is preliminary data.</text>
</comment>
<evidence type="ECO:0000259" key="1">
    <source>
        <dbReference type="Pfam" id="PF05099"/>
    </source>
</evidence>
<dbReference type="AlphaFoldDB" id="A0A4R1KJ91"/>
<accession>A0A4R1KJ91</accession>
<dbReference type="Proteomes" id="UP000295714">
    <property type="component" value="Unassembled WGS sequence"/>
</dbReference>
<keyword evidence="3" id="KW-1185">Reference proteome</keyword>